<reference evidence="1" key="2">
    <citation type="submission" date="2025-08" db="UniProtKB">
        <authorList>
            <consortium name="Ensembl"/>
        </authorList>
    </citation>
    <scope>IDENTIFICATION</scope>
</reference>
<organism evidence="1 2">
    <name type="scientific">Papio anubis</name>
    <name type="common">Olive baboon</name>
    <dbReference type="NCBI Taxonomy" id="9555"/>
    <lineage>
        <taxon>Eukaryota</taxon>
        <taxon>Metazoa</taxon>
        <taxon>Chordata</taxon>
        <taxon>Craniata</taxon>
        <taxon>Vertebrata</taxon>
        <taxon>Euteleostomi</taxon>
        <taxon>Mammalia</taxon>
        <taxon>Eutheria</taxon>
        <taxon>Euarchontoglires</taxon>
        <taxon>Primates</taxon>
        <taxon>Haplorrhini</taxon>
        <taxon>Catarrhini</taxon>
        <taxon>Cercopithecidae</taxon>
        <taxon>Cercopithecinae</taxon>
        <taxon>Papio</taxon>
    </lineage>
</organism>
<evidence type="ECO:0000313" key="2">
    <source>
        <dbReference type="Proteomes" id="UP000028761"/>
    </source>
</evidence>
<reference evidence="1" key="3">
    <citation type="submission" date="2025-09" db="UniProtKB">
        <authorList>
            <consortium name="Ensembl"/>
        </authorList>
    </citation>
    <scope>IDENTIFICATION</scope>
</reference>
<proteinExistence type="predicted"/>
<dbReference type="GeneTree" id="ENSGT01150000286943"/>
<dbReference type="PANTHER" id="PTHR12138:SF162">
    <property type="entry name" value="CHROMOSOME UNDETERMINED SCAFFOLD_275, WHOLE GENOME SHOTGUN SEQUENCE"/>
    <property type="match status" value="1"/>
</dbReference>
<reference evidence="1 2" key="1">
    <citation type="submission" date="2012-03" db="EMBL/GenBank/DDBJ databases">
        <title>Whole Genome Assembly of Papio anubis.</title>
        <authorList>
            <person name="Liu Y.L."/>
            <person name="Abraham K.A."/>
            <person name="Akbar H.A."/>
            <person name="Ali S.A."/>
            <person name="Anosike U.A."/>
            <person name="Aqrawi P.A."/>
            <person name="Arias F.A."/>
            <person name="Attaway T.A."/>
            <person name="Awwad R.A."/>
            <person name="Babu C.B."/>
            <person name="Bandaranaike D.B."/>
            <person name="Battles P.B."/>
            <person name="Bell A.B."/>
            <person name="Beltran B.B."/>
            <person name="Berhane-Mersha D.B."/>
            <person name="Bess C.B."/>
            <person name="Bickham C.B."/>
            <person name="Bolden T.B."/>
            <person name="Carter K.C."/>
            <person name="Chau D.C."/>
            <person name="Chavez A.C."/>
            <person name="Clerc-Blankenburg K.C."/>
            <person name="Coyle M.C."/>
            <person name="Dao M.D."/>
            <person name="Davila M.L.D."/>
            <person name="Davy-Carroll L.D."/>
            <person name="Denson S.D."/>
            <person name="Dinh H.D."/>
            <person name="Fernandez S.F."/>
            <person name="Fernando P.F."/>
            <person name="Forbes L.F."/>
            <person name="Francis C.F."/>
            <person name="Francisco L.F."/>
            <person name="Fu Q.F."/>
            <person name="Garcia-Iii R.G."/>
            <person name="Garrett T.G."/>
            <person name="Gross S.G."/>
            <person name="Gubbala S.G."/>
            <person name="Hirani K.H."/>
            <person name="Hogues M.H."/>
            <person name="Hollins B.H."/>
            <person name="Jackson L.J."/>
            <person name="Javaid M.J."/>
            <person name="Jhangiani S.J."/>
            <person name="Johnson A.J."/>
            <person name="Johnson B.J."/>
            <person name="Jones J.J."/>
            <person name="Joshi V.J."/>
            <person name="Kalu J.K."/>
            <person name="Khan N.K."/>
            <person name="Korchina V.K."/>
            <person name="Kovar C.K."/>
            <person name="Lago L.L."/>
            <person name="Lara F.L."/>
            <person name="Le T.-K.L."/>
            <person name="Lee S.L."/>
            <person name="Legall-Iii F.L."/>
            <person name="Lemon S.L."/>
            <person name="Liu J.L."/>
            <person name="Liu Y.-S.L."/>
            <person name="Liyanage D.L."/>
            <person name="Lopez J.L."/>
            <person name="Lorensuhewa L.L."/>
            <person name="Mata R.M."/>
            <person name="Mathew T.M."/>
            <person name="Mercado C.M."/>
            <person name="Mercado I.M."/>
            <person name="Morales K.M."/>
            <person name="Morgan M.M."/>
            <person name="Munidasa M.M."/>
            <person name="Ngo D.N."/>
            <person name="Nguyen L.N."/>
            <person name="Nguyen T.N."/>
            <person name="Nguyen N.N."/>
            <person name="Obregon M.O."/>
            <person name="Okwuonu G.O."/>
            <person name="Ongeri F.O."/>
            <person name="Onwere C.O."/>
            <person name="Osifeso I.O."/>
            <person name="Parra A.P."/>
            <person name="Patil S.P."/>
            <person name="Perez A.P."/>
            <person name="Perez Y.P."/>
            <person name="Pham C.P."/>
            <person name="Pu L.-L.P."/>
            <person name="Puazo M.P."/>
            <person name="Quiroz J.Q."/>
            <person name="Rouhana J.R."/>
            <person name="Ruiz M.R."/>
            <person name="Ruiz S.-J.R."/>
            <person name="Saada N.S."/>
            <person name="Santibanez J.S."/>
            <person name="Scheel M.S."/>
            <person name="Schneider B.S."/>
            <person name="Simmons D.S."/>
            <person name="Sisson I.S."/>
            <person name="Tang L.-Y.T."/>
            <person name="Thornton R.T."/>
            <person name="Tisius J.T."/>
            <person name="Toledanes G.T."/>
            <person name="Trejos Z.T."/>
            <person name="Usmani K.U."/>
            <person name="Varghese R.V."/>
            <person name="Vattathil S.V."/>
            <person name="Vee V.V."/>
            <person name="Walker D.W."/>
            <person name="Weissenberger G.W."/>
            <person name="White C.W."/>
            <person name="Williams A.W."/>
            <person name="Woodworth J.W."/>
            <person name="Wright R.W."/>
            <person name="Zhu Y.Z."/>
            <person name="Han Y.H."/>
            <person name="Newsham I.N."/>
            <person name="Nazareth L.N."/>
            <person name="Worley K.W."/>
            <person name="Muzny D.M."/>
            <person name="Rogers J.R."/>
            <person name="Gibbs R.G."/>
        </authorList>
    </citation>
    <scope>NUCLEOTIDE SEQUENCE [LARGE SCALE GENOMIC DNA]</scope>
</reference>
<protein>
    <submittedName>
        <fullName evidence="1">Uncharacterized protein</fullName>
    </submittedName>
</protein>
<sequence>MAELACVRESTSVAWACKVRGGTGPSHQVLKGLAWLPRPEYRGTNTAHCSLNFLGSSDLPASVPRVAGATAPRHYTRLTFVLFVETGFCHIAQAALEPLSLSLRPGCSSDPPTLASQGARITGMFHPSWFIFLKLGIIFLKQPQDGKPFENRDPAHSVCIFARLCTHTTIERLIMQWPSQALRGWVSVFVRKGPAGGTKPAHFCRERASG</sequence>
<dbReference type="PRINTS" id="PR02045">
    <property type="entry name" value="F138DOMAIN"/>
</dbReference>
<keyword evidence="2" id="KW-1185">Reference proteome</keyword>
<accession>A0A8I5N1V1</accession>
<dbReference type="PANTHER" id="PTHR12138">
    <property type="entry name" value="PRIMATE-EXPANDED PROTEIN FAMILY"/>
    <property type="match status" value="1"/>
</dbReference>
<dbReference type="AlphaFoldDB" id="A0A8I5N1V1"/>
<dbReference type="Ensembl" id="ENSPANT00000061483.1">
    <property type="protein sequence ID" value="ENSPANP00000053076.1"/>
    <property type="gene ID" value="ENSPANG00000038502.1"/>
</dbReference>
<dbReference type="Proteomes" id="UP000028761">
    <property type="component" value="Chromosome 1"/>
</dbReference>
<evidence type="ECO:0000313" key="1">
    <source>
        <dbReference type="Ensembl" id="ENSPANP00000053076.1"/>
    </source>
</evidence>
<name>A0A8I5N1V1_PAPAN</name>